<keyword evidence="5 9" id="KW-0472">Membrane</keyword>
<reference evidence="13" key="1">
    <citation type="journal article" date="2020" name="Nat. Ecol. Evol.">
        <title>Deeply conserved synteny resolves early events in vertebrate evolution.</title>
        <authorList>
            <person name="Simakov O."/>
            <person name="Marletaz F."/>
            <person name="Yue J.X."/>
            <person name="O'Connell B."/>
            <person name="Jenkins J."/>
            <person name="Brandt A."/>
            <person name="Calef R."/>
            <person name="Tung C.H."/>
            <person name="Huang T.K."/>
            <person name="Schmutz J."/>
            <person name="Satoh N."/>
            <person name="Yu J.K."/>
            <person name="Putnam N.H."/>
            <person name="Green R.E."/>
            <person name="Rokhsar D.S."/>
        </authorList>
    </citation>
    <scope>NUCLEOTIDE SEQUENCE [LARGE SCALE GENOMIC DNA]</scope>
    <source>
        <strain evidence="13">S238N-H82</strain>
    </source>
</reference>
<dbReference type="PRINTS" id="PR00018">
    <property type="entry name" value="KRINGLE"/>
</dbReference>
<dbReference type="InterPro" id="IPR000001">
    <property type="entry name" value="Kringle"/>
</dbReference>
<evidence type="ECO:0000259" key="11">
    <source>
        <dbReference type="PROSITE" id="PS50261"/>
    </source>
</evidence>
<keyword evidence="3 9" id="KW-0812">Transmembrane</keyword>
<evidence type="ECO:0000313" key="14">
    <source>
        <dbReference type="RefSeq" id="XP_035668897.1"/>
    </source>
</evidence>
<dbReference type="SMART" id="SM00130">
    <property type="entry name" value="KR"/>
    <property type="match status" value="1"/>
</dbReference>
<dbReference type="InterPro" id="IPR036024">
    <property type="entry name" value="Somatomedin_B-like_dom_sf"/>
</dbReference>
<feature type="compositionally biased region" description="Polar residues" evidence="8">
    <location>
        <begin position="874"/>
        <end position="893"/>
    </location>
</feature>
<dbReference type="SUPFAM" id="SSF57440">
    <property type="entry name" value="Kringle-like"/>
    <property type="match status" value="1"/>
</dbReference>
<keyword evidence="2 7" id="KW-0420">Kringle</keyword>
<dbReference type="Gene3D" id="1.20.1070.10">
    <property type="entry name" value="Rhodopsin 7-helix transmembrane proteins"/>
    <property type="match status" value="1"/>
</dbReference>
<dbReference type="InterPro" id="IPR017981">
    <property type="entry name" value="GPCR_2-like_7TM"/>
</dbReference>
<dbReference type="InterPro" id="IPR013806">
    <property type="entry name" value="Kringle-like"/>
</dbReference>
<feature type="domain" description="G-protein coupled receptors family 2 profile 2" evidence="11">
    <location>
        <begin position="466"/>
        <end position="706"/>
    </location>
</feature>
<feature type="transmembrane region" description="Helical" evidence="9">
    <location>
        <begin position="684"/>
        <end position="704"/>
    </location>
</feature>
<dbReference type="FunFam" id="1.20.1070.10:FF:000428">
    <property type="entry name" value="Uncharacterized protein"/>
    <property type="match status" value="1"/>
</dbReference>
<evidence type="ECO:0000256" key="6">
    <source>
        <dbReference type="ARBA" id="ARBA00023157"/>
    </source>
</evidence>
<dbReference type="InterPro" id="IPR038178">
    <property type="entry name" value="Kringle_sf"/>
</dbReference>
<evidence type="ECO:0000256" key="9">
    <source>
        <dbReference type="SAM" id="Phobius"/>
    </source>
</evidence>
<protein>
    <submittedName>
        <fullName evidence="14">Uncharacterized protein LOC118411008</fullName>
    </submittedName>
</protein>
<dbReference type="PANTHER" id="PTHR20851:SF0">
    <property type="entry name" value="APOLIPOPROTEIN(A)"/>
    <property type="match status" value="1"/>
</dbReference>
<evidence type="ECO:0000313" key="13">
    <source>
        <dbReference type="Proteomes" id="UP000001554"/>
    </source>
</evidence>
<dbReference type="OMA" id="AYSSFIC"/>
<comment type="subcellular location">
    <subcellularLocation>
        <location evidence="1">Membrane</location>
        <topology evidence="1">Multi-pass membrane protein</topology>
    </subcellularLocation>
</comment>
<keyword evidence="13" id="KW-1185">Reference proteome</keyword>
<feature type="transmembrane region" description="Helical" evidence="9">
    <location>
        <begin position="657"/>
        <end position="678"/>
    </location>
</feature>
<sequence>MDRGRSYAGRVNSHPHTPQAHPDAGLEENFCRNPDNKERPWCYTTDPTWRWDYCNVMECADPFLLDCNVDTSATFISGQASGNSDYSCINQEQERKFCYCDNDCTFFGDCCEDFDRSSSTQTPPDHHHLKWKCVSGFSKGGENDPLGKESYWMVADCPDEWNNDVTRDQCLKQVNPFNPSDLVYRTPVEDASVQTGSNAVPYRNIFCAICNNVSLTHVSVWESQVECSGLLNLSSHIPSGSQEYNNIIGSEYCFGKNTLAFTPSDTSYVRRCLWTDVSNENCDLAACRSYSYPMGRGHKIYKNVHCALCEGLSLTATTNLLCASFLDFDGRNVLCGFDTPCPSRFSLTNLFNFNAYGGDENSPNQCPSGTLYDPFADTCRISSSAHRSGGSANMTSPLQNCSEPALTFTAEEFRVLPNGSVHLLSSNVSCPAEQVAILNATALICGECILQYFKNYTKVADSWGADQGWLTLGLVIASAVAVFAFVVHTVRSGQWEKLPEKLKVQMAISMVVAESLFVTRVWIPVGSGCAAFAVILHYFLLTAFTSTNALAIDLFLTFGDTLERAELHQYLLYTWLMPVPFVLVTVIVEFGSSVRVGYGEDCWIGNPTANLLAFGVPVLCALVANAVLITFALLAIRKSFAIANAAKSRSNSTKAWVYLRICFLMGFTWFLGFIYPFVNSRVVEYVFVVLNASQGLLLTLIMTATGKVVEKGMSAIRACFGCAEPEQNNGATATTRNRHTVGGKTEVTSATDIPMTTFADVENIARPQINAVHQGGGQTATSSHLPAAAGKTEGTVGGDGSAEEIPMTTFAVVHAEETRANLRREEPPQNSGRTRDASSQQGTAGKMDRSESAVEIPEAHFVDEEENMACLGLTNGQEESELTASDNDQQTIAGDTGGVAAEPGSVATTFPDEEQSFGERPN</sequence>
<gene>
    <name evidence="14" type="primary">LOC118411008</name>
</gene>
<evidence type="ECO:0000259" key="10">
    <source>
        <dbReference type="PROSITE" id="PS50070"/>
    </source>
</evidence>
<dbReference type="GO" id="GO:0016020">
    <property type="term" value="C:membrane"/>
    <property type="evidence" value="ECO:0007669"/>
    <property type="project" value="UniProtKB-SubCell"/>
</dbReference>
<dbReference type="AlphaFoldDB" id="A0A9J7MIQ4"/>
<feature type="region of interest" description="Disordered" evidence="8">
    <location>
        <begin position="818"/>
        <end position="854"/>
    </location>
</feature>
<dbReference type="PANTHER" id="PTHR20851">
    <property type="entry name" value="DORSAL INTERACTING PROTEIN 3"/>
    <property type="match status" value="1"/>
</dbReference>
<evidence type="ECO:0000256" key="5">
    <source>
        <dbReference type="ARBA" id="ARBA00023136"/>
    </source>
</evidence>
<dbReference type="Gene3D" id="4.10.410.20">
    <property type="match status" value="1"/>
</dbReference>
<accession>A0A9J7MIQ4</accession>
<feature type="domain" description="SMB" evidence="12">
    <location>
        <begin position="80"/>
        <end position="122"/>
    </location>
</feature>
<dbReference type="Proteomes" id="UP000001554">
    <property type="component" value="Chromosome 3"/>
</dbReference>
<feature type="transmembrane region" description="Helical" evidence="9">
    <location>
        <begin position="570"/>
        <end position="591"/>
    </location>
</feature>
<dbReference type="SUPFAM" id="SSF90188">
    <property type="entry name" value="Somatomedin B domain"/>
    <property type="match status" value="1"/>
</dbReference>
<evidence type="ECO:0000259" key="12">
    <source>
        <dbReference type="PROSITE" id="PS50958"/>
    </source>
</evidence>
<reference evidence="14" key="2">
    <citation type="submission" date="2025-08" db="UniProtKB">
        <authorList>
            <consortium name="RefSeq"/>
        </authorList>
    </citation>
    <scope>IDENTIFICATION</scope>
    <source>
        <strain evidence="14">S238N-H82</strain>
        <tissue evidence="14">Testes</tissue>
    </source>
</reference>
<feature type="transmembrane region" description="Helical" evidence="9">
    <location>
        <begin position="468"/>
        <end position="490"/>
    </location>
</feature>
<dbReference type="CDD" id="cd15039">
    <property type="entry name" value="7tmB3_Methuselah-like"/>
    <property type="match status" value="1"/>
</dbReference>
<evidence type="ECO:0000256" key="7">
    <source>
        <dbReference type="PROSITE-ProRule" id="PRU00121"/>
    </source>
</evidence>
<dbReference type="Pfam" id="PF00002">
    <property type="entry name" value="7tm_2"/>
    <property type="match status" value="1"/>
</dbReference>
<organism evidence="13 14">
    <name type="scientific">Branchiostoma floridae</name>
    <name type="common">Florida lancelet</name>
    <name type="synonym">Amphioxus</name>
    <dbReference type="NCBI Taxonomy" id="7739"/>
    <lineage>
        <taxon>Eukaryota</taxon>
        <taxon>Metazoa</taxon>
        <taxon>Chordata</taxon>
        <taxon>Cephalochordata</taxon>
        <taxon>Leptocardii</taxon>
        <taxon>Amphioxiformes</taxon>
        <taxon>Branchiostomatidae</taxon>
        <taxon>Branchiostoma</taxon>
    </lineage>
</organism>
<dbReference type="KEGG" id="bfo:118411008"/>
<dbReference type="PROSITE" id="PS50261">
    <property type="entry name" value="G_PROTEIN_RECEP_F2_4"/>
    <property type="match status" value="1"/>
</dbReference>
<dbReference type="InterPro" id="IPR018056">
    <property type="entry name" value="Kringle_CS"/>
</dbReference>
<evidence type="ECO:0000256" key="1">
    <source>
        <dbReference type="ARBA" id="ARBA00004141"/>
    </source>
</evidence>
<feature type="transmembrane region" description="Helical" evidence="9">
    <location>
        <begin position="502"/>
        <end position="523"/>
    </location>
</feature>
<feature type="region of interest" description="Disordered" evidence="8">
    <location>
        <begin position="1"/>
        <end position="29"/>
    </location>
</feature>
<dbReference type="Pfam" id="PF00051">
    <property type="entry name" value="Kringle"/>
    <property type="match status" value="1"/>
</dbReference>
<dbReference type="GO" id="GO:0004930">
    <property type="term" value="F:G protein-coupled receptor activity"/>
    <property type="evidence" value="ECO:0007669"/>
    <property type="project" value="InterPro"/>
</dbReference>
<keyword evidence="4 9" id="KW-1133">Transmembrane helix</keyword>
<feature type="transmembrane region" description="Helical" evidence="9">
    <location>
        <begin position="535"/>
        <end position="558"/>
    </location>
</feature>
<evidence type="ECO:0000256" key="2">
    <source>
        <dbReference type="ARBA" id="ARBA00022572"/>
    </source>
</evidence>
<comment type="caution">
    <text evidence="7">Lacks conserved residue(s) required for the propagation of feature annotation.</text>
</comment>
<evidence type="ECO:0000256" key="8">
    <source>
        <dbReference type="SAM" id="MobiDB-lite"/>
    </source>
</evidence>
<dbReference type="InterPro" id="IPR001212">
    <property type="entry name" value="Somatomedin_B_dom"/>
</dbReference>
<feature type="disulfide bond" evidence="7">
    <location>
        <begin position="31"/>
        <end position="54"/>
    </location>
</feature>
<feature type="transmembrane region" description="Helical" evidence="9">
    <location>
        <begin position="611"/>
        <end position="636"/>
    </location>
</feature>
<dbReference type="PROSITE" id="PS50070">
    <property type="entry name" value="KRINGLE_2"/>
    <property type="match status" value="1"/>
</dbReference>
<evidence type="ECO:0000256" key="4">
    <source>
        <dbReference type="ARBA" id="ARBA00022989"/>
    </source>
</evidence>
<feature type="compositionally biased region" description="Basic and acidic residues" evidence="8">
    <location>
        <begin position="818"/>
        <end position="827"/>
    </location>
</feature>
<dbReference type="PROSITE" id="PS00021">
    <property type="entry name" value="KRINGLE_1"/>
    <property type="match status" value="1"/>
</dbReference>
<dbReference type="CDD" id="cd00108">
    <property type="entry name" value="KR"/>
    <property type="match status" value="1"/>
</dbReference>
<proteinExistence type="predicted"/>
<name>A0A9J7MIQ4_BRAFL</name>
<dbReference type="Gene3D" id="2.40.20.10">
    <property type="entry name" value="Plasminogen Kringle 4"/>
    <property type="match status" value="1"/>
</dbReference>
<dbReference type="PROSITE" id="PS50958">
    <property type="entry name" value="SMB_2"/>
    <property type="match status" value="1"/>
</dbReference>
<feature type="region of interest" description="Disordered" evidence="8">
    <location>
        <begin position="874"/>
        <end position="922"/>
    </location>
</feature>
<dbReference type="GeneID" id="118411008"/>
<evidence type="ECO:0000256" key="3">
    <source>
        <dbReference type="ARBA" id="ARBA00022692"/>
    </source>
</evidence>
<dbReference type="GO" id="GO:0007166">
    <property type="term" value="P:cell surface receptor signaling pathway"/>
    <property type="evidence" value="ECO:0007669"/>
    <property type="project" value="InterPro"/>
</dbReference>
<feature type="compositionally biased region" description="Polar residues" evidence="8">
    <location>
        <begin position="828"/>
        <end position="843"/>
    </location>
</feature>
<dbReference type="InterPro" id="IPR000832">
    <property type="entry name" value="GPCR_2_secretin-like"/>
</dbReference>
<feature type="domain" description="Kringle" evidence="10">
    <location>
        <begin position="12"/>
        <end position="59"/>
    </location>
</feature>
<feature type="region of interest" description="Disordered" evidence="8">
    <location>
        <begin position="773"/>
        <end position="802"/>
    </location>
</feature>
<dbReference type="OrthoDB" id="6134459at2759"/>
<dbReference type="RefSeq" id="XP_035668897.1">
    <property type="nucleotide sequence ID" value="XM_035813004.1"/>
</dbReference>
<keyword evidence="6 7" id="KW-1015">Disulfide bond</keyword>